<keyword evidence="1" id="KW-1133">Transmembrane helix</keyword>
<feature type="transmembrane region" description="Helical" evidence="1">
    <location>
        <begin position="6"/>
        <end position="26"/>
    </location>
</feature>
<evidence type="ECO:0000313" key="2">
    <source>
        <dbReference type="EMBL" id="SDI05912.1"/>
    </source>
</evidence>
<evidence type="ECO:0000313" key="3">
    <source>
        <dbReference type="Proteomes" id="UP000199163"/>
    </source>
</evidence>
<dbReference type="Proteomes" id="UP000199163">
    <property type="component" value="Unassembled WGS sequence"/>
</dbReference>
<organism evidence="2 3">
    <name type="scientific">Alteribacillus persepolensis</name>
    <dbReference type="NCBI Taxonomy" id="568899"/>
    <lineage>
        <taxon>Bacteria</taxon>
        <taxon>Bacillati</taxon>
        <taxon>Bacillota</taxon>
        <taxon>Bacilli</taxon>
        <taxon>Bacillales</taxon>
        <taxon>Bacillaceae</taxon>
        <taxon>Alteribacillus</taxon>
    </lineage>
</organism>
<proteinExistence type="predicted"/>
<dbReference type="EMBL" id="FNDK01000020">
    <property type="protein sequence ID" value="SDI05912.1"/>
    <property type="molecule type" value="Genomic_DNA"/>
</dbReference>
<name>A0A1G8HH65_9BACI</name>
<evidence type="ECO:0000256" key="1">
    <source>
        <dbReference type="SAM" id="Phobius"/>
    </source>
</evidence>
<protein>
    <submittedName>
        <fullName evidence="2">Uncharacterized protein</fullName>
    </submittedName>
</protein>
<keyword evidence="1" id="KW-0472">Membrane</keyword>
<keyword evidence="1" id="KW-0812">Transmembrane</keyword>
<keyword evidence="3" id="KW-1185">Reference proteome</keyword>
<reference evidence="2 3" key="1">
    <citation type="submission" date="2016-10" db="EMBL/GenBank/DDBJ databases">
        <authorList>
            <person name="de Groot N.N."/>
        </authorList>
    </citation>
    <scope>NUCLEOTIDE SEQUENCE [LARGE SCALE GENOMIC DNA]</scope>
    <source>
        <strain evidence="2 3">DSM 21632</strain>
    </source>
</reference>
<gene>
    <name evidence="2" type="ORF">SAMN05192534_1205</name>
</gene>
<sequence>MILIKMAIMISAVCLKFAGGCIIFIVKDSQGQMGCKHKRQQEGGCCLA</sequence>
<dbReference type="AlphaFoldDB" id="A0A1G8HH65"/>
<accession>A0A1G8HH65</accession>